<name>A0A7X1NEW3_9BURK</name>
<evidence type="ECO:0000313" key="6">
    <source>
        <dbReference type="EMBL" id="MPW20599.1"/>
    </source>
</evidence>
<gene>
    <name evidence="6" type="ORF">GCT13_27895</name>
</gene>
<dbReference type="InterPro" id="IPR048764">
    <property type="entry name" value="PylC_N"/>
</dbReference>
<proteinExistence type="predicted"/>
<keyword evidence="7" id="KW-1185">Reference proteome</keyword>
<evidence type="ECO:0000259" key="5">
    <source>
        <dbReference type="PROSITE" id="PS50975"/>
    </source>
</evidence>
<keyword evidence="2 4" id="KW-0547">Nucleotide-binding</keyword>
<dbReference type="Proteomes" id="UP000484381">
    <property type="component" value="Unassembled WGS sequence"/>
</dbReference>
<protein>
    <submittedName>
        <fullName evidence="6">ATP-grasp domain-containing protein</fullName>
    </submittedName>
</protein>
<keyword evidence="3 4" id="KW-0067">ATP-binding</keyword>
<dbReference type="GO" id="GO:0046872">
    <property type="term" value="F:metal ion binding"/>
    <property type="evidence" value="ECO:0007669"/>
    <property type="project" value="InterPro"/>
</dbReference>
<dbReference type="Pfam" id="PF15632">
    <property type="entry name" value="ATPgrasp_Ter"/>
    <property type="match status" value="1"/>
</dbReference>
<evidence type="ECO:0000313" key="7">
    <source>
        <dbReference type="Proteomes" id="UP000484381"/>
    </source>
</evidence>
<dbReference type="NCBIfam" id="NF009402">
    <property type="entry name" value="PRK12767.1-1"/>
    <property type="match status" value="1"/>
</dbReference>
<organism evidence="6 7">
    <name type="scientific">Paraburkholderia franconis</name>
    <dbReference type="NCBI Taxonomy" id="2654983"/>
    <lineage>
        <taxon>Bacteria</taxon>
        <taxon>Pseudomonadati</taxon>
        <taxon>Pseudomonadota</taxon>
        <taxon>Betaproteobacteria</taxon>
        <taxon>Burkholderiales</taxon>
        <taxon>Burkholderiaceae</taxon>
        <taxon>Paraburkholderia</taxon>
    </lineage>
</organism>
<dbReference type="GO" id="GO:0016874">
    <property type="term" value="F:ligase activity"/>
    <property type="evidence" value="ECO:0007669"/>
    <property type="project" value="UniProtKB-KW"/>
</dbReference>
<dbReference type="GO" id="GO:0005524">
    <property type="term" value="F:ATP binding"/>
    <property type="evidence" value="ECO:0007669"/>
    <property type="project" value="UniProtKB-UniRule"/>
</dbReference>
<keyword evidence="1" id="KW-0436">Ligase</keyword>
<dbReference type="EMBL" id="WHNP01000031">
    <property type="protein sequence ID" value="MPW20599.1"/>
    <property type="molecule type" value="Genomic_DNA"/>
</dbReference>
<reference evidence="6 7" key="1">
    <citation type="submission" date="2019-10" db="EMBL/GenBank/DDBJ databases">
        <title>Paraburkholderia sp. isolated from nodules of Mimosa pudica from Brazilian Atlantic Forest soils.</title>
        <authorList>
            <person name="Paulitsch F."/>
            <person name="Hungria M."/>
            <person name="Dall'Agnol R."/>
        </authorList>
    </citation>
    <scope>NUCLEOTIDE SEQUENCE [LARGE SCALE GENOMIC DNA]</scope>
    <source>
        <strain evidence="6 7">CNPSo 3157</strain>
    </source>
</reference>
<dbReference type="InterPro" id="IPR011761">
    <property type="entry name" value="ATP-grasp"/>
</dbReference>
<dbReference type="PROSITE" id="PS50975">
    <property type="entry name" value="ATP_GRASP"/>
    <property type="match status" value="1"/>
</dbReference>
<feature type="domain" description="ATP-grasp" evidence="5">
    <location>
        <begin position="127"/>
        <end position="303"/>
    </location>
</feature>
<dbReference type="AlphaFoldDB" id="A0A7X1NEW3"/>
<evidence type="ECO:0000256" key="4">
    <source>
        <dbReference type="PROSITE-ProRule" id="PRU00409"/>
    </source>
</evidence>
<dbReference type="PANTHER" id="PTHR43585">
    <property type="entry name" value="FUMIPYRROLE BIOSYNTHESIS PROTEIN C"/>
    <property type="match status" value="1"/>
</dbReference>
<accession>A0A7X1NEW3</accession>
<evidence type="ECO:0000256" key="3">
    <source>
        <dbReference type="ARBA" id="ARBA00022840"/>
    </source>
</evidence>
<sequence>MYEVEFTVKHEPQSIAVTGIGGGAGQSIVKALQSTTYRIVGLDGDLLGAGLYAVPSAYQIPYAKHPDFISALLDICAREKVAMLFPGLDAELPILAANVDKFSAVGTRVVVSSSEVVEIADNKLRTFETLRAANVSIPETVDLSAIATAQELPLAVPFILKPRSGGARSKSVYLIKEERQFHALRDNSSVDMTQFVAQAYIEGDEYTCGTVTLNGQHAGTIVMRRILRDGDTYKCFTVDDARIEEEVAKVVAAVQPSGPLNVQLRVQNGVPYIFELNARCSGTTGARALAGFNEPQMIADFFLKGHTPSFSIKPVSILRYWKELVVENDAISRLREAGHIEATEHPQL</sequence>
<dbReference type="InterPro" id="IPR052032">
    <property type="entry name" value="ATP-dep_AA_Ligase"/>
</dbReference>
<evidence type="ECO:0000256" key="1">
    <source>
        <dbReference type="ARBA" id="ARBA00022598"/>
    </source>
</evidence>
<dbReference type="Gene3D" id="3.30.470.20">
    <property type="entry name" value="ATP-grasp fold, B domain"/>
    <property type="match status" value="1"/>
</dbReference>
<dbReference type="PANTHER" id="PTHR43585:SF2">
    <property type="entry name" value="ATP-GRASP ENZYME FSQD"/>
    <property type="match status" value="1"/>
</dbReference>
<dbReference type="Gene3D" id="3.40.50.20">
    <property type="match status" value="1"/>
</dbReference>
<evidence type="ECO:0000256" key="2">
    <source>
        <dbReference type="ARBA" id="ARBA00022741"/>
    </source>
</evidence>
<dbReference type="Pfam" id="PF21360">
    <property type="entry name" value="PylC-like_N"/>
    <property type="match status" value="1"/>
</dbReference>
<dbReference type="SUPFAM" id="SSF56059">
    <property type="entry name" value="Glutathione synthetase ATP-binding domain-like"/>
    <property type="match status" value="1"/>
</dbReference>
<comment type="caution">
    <text evidence="6">The sequence shown here is derived from an EMBL/GenBank/DDBJ whole genome shotgun (WGS) entry which is preliminary data.</text>
</comment>